<accession>A0A9P1CE61</accession>
<sequence length="690" mass="75992">SSDGTLQIPVFYQRNSLAINATVCRVEEFEQMWSVNFKYRTTLVQKVSTAEEDHGWIVAEVSRNYLELDDAFGRIPEVDAQEESCVILTILSERNENLESFGGLLGDGGVQVELDYEPGTPVDDRVAAEFAAAEMDAEERGEEIVGRDIPEFQQVAPALREDIADENQVIVGDLVITPNSSVVTLRETAKYLKFLASGSKTKIFRQSQKTDERWDPEMILAMQVGPWDMKRGIHTQVQPELPLPQPVPRVVVPPGQVEPELDVDAAGVIKYAKENPLEDLDEGEQLDAAGESKAGGAAQHDGVVVDSVFDDDLIEQQERERKESEKRKSTSSLRLPVSVKQRIQEAEATKRPQEEGHESAAKLVRFRDLVSPCLPVYPFLFPFVGWCVRLPEGLVSLCVPLYPFLMPFVGWCARLPQGLVPLCLPLYPFLFSPCWMVCPPCRGSCLPLSPIVPLLVSLCWMVCPLSQALVSPRLGLYPVPLPVSPCWMVCAFPRVLSPLVCGCTPSCFPLLDGASPFPRVLSPFVSHCTPSCLPLLDGVSPLRRVLSRFVSYCTPSSFPLLDGASAFPRVLSPFVSHYTPSCFLFAEGLVSLCLPLYPFLFPFVGWCVRLPEHLVSPSPHIISLLVLQTVYCSRGSQRILKVSSLVLSHLVSLCLPVSLLVSFLLVGVSAFPALVSTCLPLSPHMCACVG</sequence>
<dbReference type="EMBL" id="CAMXCT020001413">
    <property type="protein sequence ID" value="CAL1143250.1"/>
    <property type="molecule type" value="Genomic_DNA"/>
</dbReference>
<comment type="caution">
    <text evidence="1">The sequence shown here is derived from an EMBL/GenBank/DDBJ whole genome shotgun (WGS) entry which is preliminary data.</text>
</comment>
<reference evidence="2 3" key="2">
    <citation type="submission" date="2024-05" db="EMBL/GenBank/DDBJ databases">
        <authorList>
            <person name="Chen Y."/>
            <person name="Shah S."/>
            <person name="Dougan E. K."/>
            <person name="Thang M."/>
            <person name="Chan C."/>
        </authorList>
    </citation>
    <scope>NUCLEOTIDE SEQUENCE [LARGE SCALE GENOMIC DNA]</scope>
</reference>
<dbReference type="AlphaFoldDB" id="A0A9P1CE61"/>
<proteinExistence type="predicted"/>
<dbReference type="Proteomes" id="UP001152797">
    <property type="component" value="Unassembled WGS sequence"/>
</dbReference>
<dbReference type="EMBL" id="CAMXCT010001413">
    <property type="protein sequence ID" value="CAI3989875.1"/>
    <property type="molecule type" value="Genomic_DNA"/>
</dbReference>
<feature type="non-terminal residue" evidence="1">
    <location>
        <position position="690"/>
    </location>
</feature>
<organism evidence="1">
    <name type="scientific">Cladocopium goreaui</name>
    <dbReference type="NCBI Taxonomy" id="2562237"/>
    <lineage>
        <taxon>Eukaryota</taxon>
        <taxon>Sar</taxon>
        <taxon>Alveolata</taxon>
        <taxon>Dinophyceae</taxon>
        <taxon>Suessiales</taxon>
        <taxon>Symbiodiniaceae</taxon>
        <taxon>Cladocopium</taxon>
    </lineage>
</organism>
<evidence type="ECO:0000313" key="2">
    <source>
        <dbReference type="EMBL" id="CAL4777187.1"/>
    </source>
</evidence>
<protein>
    <submittedName>
        <fullName evidence="1">Uncharacterized protein</fullName>
    </submittedName>
</protein>
<gene>
    <name evidence="1" type="ORF">C1SCF055_LOCUS16906</name>
</gene>
<dbReference type="EMBL" id="CAMXCT030001413">
    <property type="protein sequence ID" value="CAL4777187.1"/>
    <property type="molecule type" value="Genomic_DNA"/>
</dbReference>
<keyword evidence="3" id="KW-1185">Reference proteome</keyword>
<name>A0A9P1CE61_9DINO</name>
<evidence type="ECO:0000313" key="3">
    <source>
        <dbReference type="Proteomes" id="UP001152797"/>
    </source>
</evidence>
<evidence type="ECO:0000313" key="1">
    <source>
        <dbReference type="EMBL" id="CAI3989875.1"/>
    </source>
</evidence>
<reference evidence="1" key="1">
    <citation type="submission" date="2022-10" db="EMBL/GenBank/DDBJ databases">
        <authorList>
            <person name="Chen Y."/>
            <person name="Dougan E. K."/>
            <person name="Chan C."/>
            <person name="Rhodes N."/>
            <person name="Thang M."/>
        </authorList>
    </citation>
    <scope>NUCLEOTIDE SEQUENCE</scope>
</reference>